<dbReference type="InterPro" id="IPR034572">
    <property type="entry name" value="MCD1"/>
</dbReference>
<reference evidence="4" key="2">
    <citation type="submission" date="2025-08" db="UniProtKB">
        <authorList>
            <consortium name="RefSeq"/>
        </authorList>
    </citation>
    <scope>IDENTIFICATION</scope>
</reference>
<dbReference type="AlphaFoldDB" id="A0AB40BQ07"/>
<name>A0AB40BQ07_DIOCR</name>
<evidence type="ECO:0000256" key="2">
    <source>
        <dbReference type="SAM" id="Phobius"/>
    </source>
</evidence>
<accession>A0AB40BQ07</accession>
<feature type="region of interest" description="Disordered" evidence="1">
    <location>
        <begin position="283"/>
        <end position="350"/>
    </location>
</feature>
<feature type="transmembrane region" description="Helical" evidence="2">
    <location>
        <begin position="110"/>
        <end position="131"/>
    </location>
</feature>
<gene>
    <name evidence="4" type="primary">LOC120265601</name>
</gene>
<evidence type="ECO:0000313" key="3">
    <source>
        <dbReference type="Proteomes" id="UP001515500"/>
    </source>
</evidence>
<organism evidence="3 4">
    <name type="scientific">Dioscorea cayennensis subsp. rotundata</name>
    <name type="common">White Guinea yam</name>
    <name type="synonym">Dioscorea rotundata</name>
    <dbReference type="NCBI Taxonomy" id="55577"/>
    <lineage>
        <taxon>Eukaryota</taxon>
        <taxon>Viridiplantae</taxon>
        <taxon>Streptophyta</taxon>
        <taxon>Embryophyta</taxon>
        <taxon>Tracheophyta</taxon>
        <taxon>Spermatophyta</taxon>
        <taxon>Magnoliopsida</taxon>
        <taxon>Liliopsida</taxon>
        <taxon>Dioscoreales</taxon>
        <taxon>Dioscoreaceae</taxon>
        <taxon>Dioscorea</taxon>
    </lineage>
</organism>
<evidence type="ECO:0000313" key="4">
    <source>
        <dbReference type="RefSeq" id="XP_039129484.1"/>
    </source>
</evidence>
<dbReference type="GO" id="GO:0009570">
    <property type="term" value="C:chloroplast stroma"/>
    <property type="evidence" value="ECO:0007669"/>
    <property type="project" value="EnsemblPlants"/>
</dbReference>
<dbReference type="GeneID" id="120265601"/>
<dbReference type="PANTHER" id="PTHR36317:SF1">
    <property type="entry name" value="PROTEIN MULTIPLE CHLOROPLAST DIVISION SITE 1"/>
    <property type="match status" value="1"/>
</dbReference>
<dbReference type="GO" id="GO:0010020">
    <property type="term" value="P:chloroplast fission"/>
    <property type="evidence" value="ECO:0007669"/>
    <property type="project" value="EnsemblPlants"/>
</dbReference>
<dbReference type="PANTHER" id="PTHR36317">
    <property type="entry name" value="PROTEIN MULTIPLE CHLOROPLAST DIVISION SITE 1"/>
    <property type="match status" value="1"/>
</dbReference>
<keyword evidence="2" id="KW-1133">Transmembrane helix</keyword>
<dbReference type="Proteomes" id="UP001515500">
    <property type="component" value="Chromosome 1"/>
</dbReference>
<keyword evidence="2" id="KW-0472">Membrane</keyword>
<sequence>MASIPATLHLPRLRSLPPLIRIRFLSVAASPNSQVDSFPSRRIHLKNLVIRAAGGSLDSGDGKNAKDPAHNELEGGGVDPQRMGLSLHATISTIRAPLLRMKGSSFDMKYAVWLCIAFAASVVVIFVRQIVVRSHRRERQGSVADLIRRGQLRSDRRGISKPLRYDDPFNNPLVKAGEGDSTIEMFGKVYRMAPVTLTREQQSSHQKRRSQIYQWKSPTVFLKEGDDIPPDVDPDRVRWIPANHPFATTVSDIDENLARENVYQKHGAPFRIRVEHEAMQRKIDALQSRQKSSKTPHDPNRSTRDFERQINSARPQEQQETDLPTNQHLEHPTSGRDSDEITTTDELKKL</sequence>
<evidence type="ECO:0000256" key="1">
    <source>
        <dbReference type="SAM" id="MobiDB-lite"/>
    </source>
</evidence>
<keyword evidence="2" id="KW-0812">Transmembrane</keyword>
<proteinExistence type="predicted"/>
<dbReference type="GO" id="GO:0031972">
    <property type="term" value="C:chloroplast intermembrane space"/>
    <property type="evidence" value="ECO:0007669"/>
    <property type="project" value="EnsemblPlants"/>
</dbReference>
<protein>
    <submittedName>
        <fullName evidence="4">Protein MULTIPLE CHLOROPLAST DIVISION SITE 1</fullName>
    </submittedName>
</protein>
<feature type="region of interest" description="Disordered" evidence="1">
    <location>
        <begin position="58"/>
        <end position="78"/>
    </location>
</feature>
<keyword evidence="3" id="KW-1185">Reference proteome</keyword>
<reference evidence="3" key="1">
    <citation type="submission" date="2025-05" db="UniProtKB">
        <authorList>
            <consortium name="RefSeq"/>
        </authorList>
    </citation>
    <scope>NUCLEOTIDE SEQUENCE [LARGE SCALE GENOMIC DNA]</scope>
</reference>
<feature type="compositionally biased region" description="Basic and acidic residues" evidence="1">
    <location>
        <begin position="295"/>
        <end position="308"/>
    </location>
</feature>
<dbReference type="GO" id="GO:0009706">
    <property type="term" value="C:chloroplast inner membrane"/>
    <property type="evidence" value="ECO:0007669"/>
    <property type="project" value="EnsemblPlants"/>
</dbReference>
<feature type="compositionally biased region" description="Polar residues" evidence="1">
    <location>
        <begin position="309"/>
        <end position="327"/>
    </location>
</feature>
<feature type="compositionally biased region" description="Basic and acidic residues" evidence="1">
    <location>
        <begin position="60"/>
        <end position="73"/>
    </location>
</feature>
<dbReference type="RefSeq" id="XP_039129484.1">
    <property type="nucleotide sequence ID" value="XM_039273550.1"/>
</dbReference>
<feature type="compositionally biased region" description="Basic and acidic residues" evidence="1">
    <location>
        <begin position="328"/>
        <end position="350"/>
    </location>
</feature>